<evidence type="ECO:0008006" key="2">
    <source>
        <dbReference type="Google" id="ProtNLM"/>
    </source>
</evidence>
<accession>A0A382GT84</accession>
<dbReference type="SUPFAM" id="SSF51126">
    <property type="entry name" value="Pectin lyase-like"/>
    <property type="match status" value="1"/>
</dbReference>
<proteinExistence type="predicted"/>
<dbReference type="EMBL" id="UINC01056867">
    <property type="protein sequence ID" value="SVB77401.1"/>
    <property type="molecule type" value="Genomic_DNA"/>
</dbReference>
<dbReference type="AlphaFoldDB" id="A0A382GT84"/>
<name>A0A382GT84_9ZZZZ</name>
<reference evidence="1" key="1">
    <citation type="submission" date="2018-05" db="EMBL/GenBank/DDBJ databases">
        <authorList>
            <person name="Lanie J.A."/>
            <person name="Ng W.-L."/>
            <person name="Kazmierczak K.M."/>
            <person name="Andrzejewski T.M."/>
            <person name="Davidsen T.M."/>
            <person name="Wayne K.J."/>
            <person name="Tettelin H."/>
            <person name="Glass J.I."/>
            <person name="Rusch D."/>
            <person name="Podicherti R."/>
            <person name="Tsui H.-C.T."/>
            <person name="Winkler M.E."/>
        </authorList>
    </citation>
    <scope>NUCLEOTIDE SEQUENCE</scope>
</reference>
<gene>
    <name evidence="1" type="ORF">METZ01_LOCUS230255</name>
</gene>
<sequence length="150" mass="16044">MRNFLCGLVIIVPSLLLGGLSGTYVIGDQGGTDYSTFTQAASALQSQGVSGPVIFNVLSGTYTEYVSLNEITGASATNTITFQAGNGNANSVIWENTSNNYSYNYVLELNGTDHVTLKHITFKNLEYSYGRKLVLTGITDSISVDSCSFL</sequence>
<organism evidence="1">
    <name type="scientific">marine metagenome</name>
    <dbReference type="NCBI Taxonomy" id="408172"/>
    <lineage>
        <taxon>unclassified sequences</taxon>
        <taxon>metagenomes</taxon>
        <taxon>ecological metagenomes</taxon>
    </lineage>
</organism>
<dbReference type="Gene3D" id="2.160.20.10">
    <property type="entry name" value="Single-stranded right-handed beta-helix, Pectin lyase-like"/>
    <property type="match status" value="1"/>
</dbReference>
<dbReference type="InterPro" id="IPR012334">
    <property type="entry name" value="Pectin_lyas_fold"/>
</dbReference>
<feature type="non-terminal residue" evidence="1">
    <location>
        <position position="150"/>
    </location>
</feature>
<evidence type="ECO:0000313" key="1">
    <source>
        <dbReference type="EMBL" id="SVB77401.1"/>
    </source>
</evidence>
<dbReference type="InterPro" id="IPR011050">
    <property type="entry name" value="Pectin_lyase_fold/virulence"/>
</dbReference>
<protein>
    <recommendedName>
        <fullName evidence="2">Pectinesterase catalytic domain-containing protein</fullName>
    </recommendedName>
</protein>